<dbReference type="PANTHER" id="PTHR30450:SF1">
    <property type="entry name" value="D-METHIONINE TRANSPORT SYSTEM PERMEASE PROTEIN METI-RELATED"/>
    <property type="match status" value="1"/>
</dbReference>
<name>A0A1W1VGM8_PEPAS</name>
<dbReference type="InterPro" id="IPR000515">
    <property type="entry name" value="MetI-like"/>
</dbReference>
<dbReference type="FunFam" id="1.10.3720.10:FF:000002">
    <property type="entry name" value="D-methionine ABC transporter permease MetI"/>
    <property type="match status" value="1"/>
</dbReference>
<evidence type="ECO:0000256" key="7">
    <source>
        <dbReference type="ARBA" id="ARBA00023136"/>
    </source>
</evidence>
<evidence type="ECO:0000259" key="9">
    <source>
        <dbReference type="PROSITE" id="PS50928"/>
    </source>
</evidence>
<evidence type="ECO:0000256" key="8">
    <source>
        <dbReference type="RuleBase" id="RU363032"/>
    </source>
</evidence>
<organism evidence="10 11">
    <name type="scientific">Peptoniphilus asaccharolyticus DSM 20463</name>
    <dbReference type="NCBI Taxonomy" id="573058"/>
    <lineage>
        <taxon>Bacteria</taxon>
        <taxon>Bacillati</taxon>
        <taxon>Bacillota</taxon>
        <taxon>Tissierellia</taxon>
        <taxon>Tissierellales</taxon>
        <taxon>Peptoniphilaceae</taxon>
        <taxon>Peptoniphilus</taxon>
    </lineage>
</organism>
<feature type="transmembrane region" description="Helical" evidence="8">
    <location>
        <begin position="148"/>
        <end position="170"/>
    </location>
</feature>
<feature type="domain" description="ABC transmembrane type-1" evidence="9">
    <location>
        <begin position="15"/>
        <end position="209"/>
    </location>
</feature>
<dbReference type="Gene3D" id="1.10.3720.10">
    <property type="entry name" value="MetI-like"/>
    <property type="match status" value="1"/>
</dbReference>
<sequence>MEFVSEVWKIVAPAIPQTLILVFASSAIAVLLGMPLGIILTLTRPEGLKENQKLYSVLDSLVNFFRSIPFIILMLILIPLMRIIVGKAYGTAATIIPLAVSAIPFFGRLMEGYLAQVDKGILEAAKSMGSTNSQIIKKVLIPEAMPQIINGITMVIINIIGYSAMAGAIGGGGLGEVAVRYGYSYKRYEILWVAVILIVALVQIIQFVGTYLENKIDKK</sequence>
<evidence type="ECO:0000313" key="10">
    <source>
        <dbReference type="EMBL" id="SMB92104.1"/>
    </source>
</evidence>
<feature type="transmembrane region" description="Helical" evidence="8">
    <location>
        <begin position="91"/>
        <end position="110"/>
    </location>
</feature>
<evidence type="ECO:0000256" key="4">
    <source>
        <dbReference type="ARBA" id="ARBA00022475"/>
    </source>
</evidence>
<evidence type="ECO:0000256" key="3">
    <source>
        <dbReference type="ARBA" id="ARBA00022448"/>
    </source>
</evidence>
<comment type="similarity">
    <text evidence="2">Belongs to the binding-protein-dependent transport system permease family. CysTW subfamily.</text>
</comment>
<keyword evidence="6 8" id="KW-1133">Transmembrane helix</keyword>
<keyword evidence="5 8" id="KW-0812">Transmembrane</keyword>
<evidence type="ECO:0000256" key="2">
    <source>
        <dbReference type="ARBA" id="ARBA00007069"/>
    </source>
</evidence>
<keyword evidence="4" id="KW-1003">Cell membrane</keyword>
<dbReference type="InterPro" id="IPR035906">
    <property type="entry name" value="MetI-like_sf"/>
</dbReference>
<comment type="subcellular location">
    <subcellularLocation>
        <location evidence="1 8">Cell membrane</location>
        <topology evidence="1 8">Multi-pass membrane protein</topology>
    </subcellularLocation>
</comment>
<protein>
    <submittedName>
        <fullName evidence="10">D-methionine transport system permease protein</fullName>
    </submittedName>
</protein>
<dbReference type="PANTHER" id="PTHR30450">
    <property type="entry name" value="ABC TRANSPORTER PERMEASE"/>
    <property type="match status" value="1"/>
</dbReference>
<evidence type="ECO:0000256" key="5">
    <source>
        <dbReference type="ARBA" id="ARBA00022692"/>
    </source>
</evidence>
<proteinExistence type="inferred from homology"/>
<feature type="transmembrane region" description="Helical" evidence="8">
    <location>
        <begin position="190"/>
        <end position="212"/>
    </location>
</feature>
<dbReference type="STRING" id="573058.SAMN00017477_1897"/>
<dbReference type="PROSITE" id="PS50928">
    <property type="entry name" value="ABC_TM1"/>
    <property type="match status" value="1"/>
</dbReference>
<keyword evidence="7 8" id="KW-0472">Membrane</keyword>
<feature type="transmembrane region" description="Helical" evidence="8">
    <location>
        <begin position="20"/>
        <end position="43"/>
    </location>
</feature>
<gene>
    <name evidence="10" type="ORF">SAMN00017477_1897</name>
</gene>
<accession>A0A1W1VGM8</accession>
<dbReference type="GO" id="GO:0005886">
    <property type="term" value="C:plasma membrane"/>
    <property type="evidence" value="ECO:0007669"/>
    <property type="project" value="UniProtKB-SubCell"/>
</dbReference>
<evidence type="ECO:0000313" key="11">
    <source>
        <dbReference type="Proteomes" id="UP000192368"/>
    </source>
</evidence>
<dbReference type="CDD" id="cd06261">
    <property type="entry name" value="TM_PBP2"/>
    <property type="match status" value="1"/>
</dbReference>
<dbReference type="GO" id="GO:0048473">
    <property type="term" value="P:D-methionine transmembrane transport"/>
    <property type="evidence" value="ECO:0007669"/>
    <property type="project" value="TreeGrafter"/>
</dbReference>
<dbReference type="OrthoDB" id="9793490at2"/>
<keyword evidence="3 8" id="KW-0813">Transport</keyword>
<dbReference type="RefSeq" id="WP_084231420.1">
    <property type="nucleotide sequence ID" value="NZ_FWWR01000014.1"/>
</dbReference>
<dbReference type="Proteomes" id="UP000192368">
    <property type="component" value="Unassembled WGS sequence"/>
</dbReference>
<evidence type="ECO:0000256" key="1">
    <source>
        <dbReference type="ARBA" id="ARBA00004651"/>
    </source>
</evidence>
<dbReference type="Pfam" id="PF00528">
    <property type="entry name" value="BPD_transp_1"/>
    <property type="match status" value="1"/>
</dbReference>
<evidence type="ECO:0000256" key="6">
    <source>
        <dbReference type="ARBA" id="ARBA00022989"/>
    </source>
</evidence>
<reference evidence="11" key="1">
    <citation type="submission" date="2017-04" db="EMBL/GenBank/DDBJ databases">
        <authorList>
            <person name="Varghese N."/>
            <person name="Submissions S."/>
        </authorList>
    </citation>
    <scope>NUCLEOTIDE SEQUENCE [LARGE SCALE GENOMIC DNA]</scope>
    <source>
        <strain evidence="11">DSM 20463</strain>
    </source>
</reference>
<feature type="transmembrane region" description="Helical" evidence="8">
    <location>
        <begin position="64"/>
        <end position="85"/>
    </location>
</feature>
<keyword evidence="11" id="KW-1185">Reference proteome</keyword>
<dbReference type="AlphaFoldDB" id="A0A1W1VGM8"/>
<dbReference type="InterPro" id="IPR051322">
    <property type="entry name" value="AA_ABC_Transporter_Permease"/>
</dbReference>
<dbReference type="SUPFAM" id="SSF161098">
    <property type="entry name" value="MetI-like"/>
    <property type="match status" value="1"/>
</dbReference>
<dbReference type="EMBL" id="FWWR01000014">
    <property type="protein sequence ID" value="SMB92104.1"/>
    <property type="molecule type" value="Genomic_DNA"/>
</dbReference>